<dbReference type="GO" id="GO:0005634">
    <property type="term" value="C:nucleus"/>
    <property type="evidence" value="ECO:0007669"/>
    <property type="project" value="TreeGrafter"/>
</dbReference>
<reference evidence="1 2" key="1">
    <citation type="journal article" date="2018" name="BMC Genomics">
        <title>Genomic evidence for intraspecific hybridization in a clonal and extremely halotolerant yeast.</title>
        <authorList>
            <person name="Gostincar C."/>
            <person name="Stajich J.E."/>
            <person name="Zupancic J."/>
            <person name="Zalar P."/>
            <person name="Gunde-Cimerman N."/>
        </authorList>
    </citation>
    <scope>NUCLEOTIDE SEQUENCE [LARGE SCALE GENOMIC DNA]</scope>
    <source>
        <strain evidence="1 2">EXF-2682</strain>
    </source>
</reference>
<proteinExistence type="predicted"/>
<dbReference type="OrthoDB" id="5591297at2759"/>
<dbReference type="SUPFAM" id="SSF52374">
    <property type="entry name" value="Nucleotidylyl transferase"/>
    <property type="match status" value="1"/>
</dbReference>
<dbReference type="InterPro" id="IPR014729">
    <property type="entry name" value="Rossmann-like_a/b/a_fold"/>
</dbReference>
<accession>A0A3M7DS33</accession>
<comment type="caution">
    <text evidence="1">The sequence shown here is derived from an EMBL/GenBank/DDBJ whole genome shotgun (WGS) entry which is preliminary data.</text>
</comment>
<dbReference type="GO" id="GO:0005737">
    <property type="term" value="C:cytoplasm"/>
    <property type="evidence" value="ECO:0007669"/>
    <property type="project" value="TreeGrafter"/>
</dbReference>
<gene>
    <name evidence="1" type="ORF">D0863_07957</name>
</gene>
<dbReference type="PANTHER" id="PTHR31285:SF0">
    <property type="entry name" value="NICOTINAMIDE MONONUCLEOTIDE ADENYLYLTRANSFERASE"/>
    <property type="match status" value="1"/>
</dbReference>
<evidence type="ECO:0000313" key="2">
    <source>
        <dbReference type="Proteomes" id="UP000269276"/>
    </source>
</evidence>
<dbReference type="PANTHER" id="PTHR31285">
    <property type="entry name" value="NICOTINAMIDE MONONUCLEOTIDE ADENYLYLTRANSFERASE"/>
    <property type="match status" value="1"/>
</dbReference>
<dbReference type="Gene3D" id="3.40.50.620">
    <property type="entry name" value="HUPs"/>
    <property type="match status" value="1"/>
</dbReference>
<dbReference type="VEuPathDB" id="FungiDB:BTJ68_11245"/>
<sequence>MTLGTQFHDFQSSSNIAMTNEDMASRLSVYRSLVPQLSSALASFQSSGSKFQVLKTVHPTNLTPHDPQPPTNEESPRTLFILDSSFNPPSIAHQALAQSALHKNSSDVFSKPHRLLLLFATMNADKAPSAAAFEQRLTLMTVFAGDLLRSLKAQSDKYSVVPVDIGVTTVPYYTDKSAAITSSAWYPDSPKHIHLVGYDTLTRFFAAKYYKDFNPPFSALNPYFDAGHRLRVTLRPDDDYGSEAEQRAFVQSLEKGNMEKDGGKREWAKQLDLVPPNPKAGVSSTKVRKAAKAGDWSKAHELCTEGVMQYVKSEKLYDEDDRGAKMA</sequence>
<dbReference type="GO" id="GO:0016887">
    <property type="term" value="F:ATP hydrolysis activity"/>
    <property type="evidence" value="ECO:0007669"/>
    <property type="project" value="TreeGrafter"/>
</dbReference>
<evidence type="ECO:0000313" key="1">
    <source>
        <dbReference type="EMBL" id="RMY67191.1"/>
    </source>
</evidence>
<dbReference type="GO" id="GO:0000309">
    <property type="term" value="F:nicotinamide-nucleotide adenylyltransferase activity"/>
    <property type="evidence" value="ECO:0007669"/>
    <property type="project" value="TreeGrafter"/>
</dbReference>
<dbReference type="AlphaFoldDB" id="A0A3M7DS33"/>
<name>A0A3M7DS33_HORWE</name>
<dbReference type="Proteomes" id="UP000269276">
    <property type="component" value="Unassembled WGS sequence"/>
</dbReference>
<evidence type="ECO:0008006" key="3">
    <source>
        <dbReference type="Google" id="ProtNLM"/>
    </source>
</evidence>
<organism evidence="1 2">
    <name type="scientific">Hortaea werneckii</name>
    <name type="common">Black yeast</name>
    <name type="synonym">Cladosporium werneckii</name>
    <dbReference type="NCBI Taxonomy" id="91943"/>
    <lineage>
        <taxon>Eukaryota</taxon>
        <taxon>Fungi</taxon>
        <taxon>Dikarya</taxon>
        <taxon>Ascomycota</taxon>
        <taxon>Pezizomycotina</taxon>
        <taxon>Dothideomycetes</taxon>
        <taxon>Dothideomycetidae</taxon>
        <taxon>Mycosphaerellales</taxon>
        <taxon>Teratosphaeriaceae</taxon>
        <taxon>Hortaea</taxon>
    </lineage>
</organism>
<dbReference type="EMBL" id="QWIP01000281">
    <property type="protein sequence ID" value="RMY67191.1"/>
    <property type="molecule type" value="Genomic_DNA"/>
</dbReference>
<protein>
    <recommendedName>
        <fullName evidence="3">Nicotinamide-nucleotide adenylyltransferase</fullName>
    </recommendedName>
</protein>